<evidence type="ECO:0000259" key="6">
    <source>
        <dbReference type="PROSITE" id="PS51518"/>
    </source>
</evidence>
<keyword evidence="4" id="KW-0539">Nucleus</keyword>
<organism evidence="7 8">
    <name type="scientific">Cutaneotrichosporon cavernicola</name>
    <dbReference type="NCBI Taxonomy" id="279322"/>
    <lineage>
        <taxon>Eukaryota</taxon>
        <taxon>Fungi</taxon>
        <taxon>Dikarya</taxon>
        <taxon>Basidiomycota</taxon>
        <taxon>Agaricomycotina</taxon>
        <taxon>Tremellomycetes</taxon>
        <taxon>Trichosporonales</taxon>
        <taxon>Trichosporonaceae</taxon>
        <taxon>Cutaneotrichosporon</taxon>
    </lineage>
</organism>
<dbReference type="CDD" id="cd20393">
    <property type="entry name" value="Tudor_SGF29_rpt1"/>
    <property type="match status" value="1"/>
</dbReference>
<proteinExistence type="predicted"/>
<gene>
    <name evidence="7" type="ORF">CcaverHIS019_0310330</name>
</gene>
<feature type="region of interest" description="Disordered" evidence="5">
    <location>
        <begin position="253"/>
        <end position="272"/>
    </location>
</feature>
<dbReference type="GO" id="GO:0005634">
    <property type="term" value="C:nucleus"/>
    <property type="evidence" value="ECO:0007669"/>
    <property type="project" value="UniProtKB-SubCell"/>
</dbReference>
<feature type="compositionally biased region" description="Polar residues" evidence="5">
    <location>
        <begin position="111"/>
        <end position="120"/>
    </location>
</feature>
<dbReference type="AlphaFoldDB" id="A0AA48IJ49"/>
<name>A0AA48IJ49_9TREE</name>
<dbReference type="PANTHER" id="PTHR21539:SF0">
    <property type="entry name" value="SAGA-ASSOCIATED FACTOR 29"/>
    <property type="match status" value="1"/>
</dbReference>
<dbReference type="InterPro" id="IPR047287">
    <property type="entry name" value="Tudor_SGF29_rpt2"/>
</dbReference>
<feature type="compositionally biased region" description="Basic and acidic residues" evidence="5">
    <location>
        <begin position="130"/>
        <end position="139"/>
    </location>
</feature>
<dbReference type="EMBL" id="AP028214">
    <property type="protein sequence ID" value="BEI90963.1"/>
    <property type="molecule type" value="Genomic_DNA"/>
</dbReference>
<reference evidence="7" key="1">
    <citation type="journal article" date="2023" name="BMC Genomics">
        <title>Chromosome-level genome assemblies of Cutaneotrichosporon spp. (Trichosporonales, Basidiomycota) reveal imbalanced evolution between nucleotide sequences and chromosome synteny.</title>
        <authorList>
            <person name="Kobayashi Y."/>
            <person name="Kayamori A."/>
            <person name="Aoki K."/>
            <person name="Shiwa Y."/>
            <person name="Matsutani M."/>
            <person name="Fujita N."/>
            <person name="Sugita T."/>
            <person name="Iwasaki W."/>
            <person name="Tanaka N."/>
            <person name="Takashima M."/>
        </authorList>
    </citation>
    <scope>NUCLEOTIDE SEQUENCE</scope>
    <source>
        <strain evidence="7">HIS019</strain>
    </source>
</reference>
<dbReference type="PANTHER" id="PTHR21539">
    <property type="entry name" value="SAGA-ASSOCIATED FACTOR 29"/>
    <property type="match status" value="1"/>
</dbReference>
<sequence>MSRARVLSGRASVETEQAMTEAWHRFIDTLRGMERQDGGADSDRRGALAQKERLDVAIDQITALIDLRRNAANGGETPRASPPVEGLLTPPSGVKRKRRPSVMSASPAPPTQSELSSLPSPQVRAGTPAREQKRARAESEQMPLRPGRKIVVKQKSGAHGGKVKDEEDEWILGIVRKMVGDKRYEVQDADDTSLRWSARLRDILLLPDPDAPVSSPSHPSNLEDFPRGTQVLALYPETTSFYRATVVSPPIPGTGMGRTARGARPDSSAKSGQYRLAFVDDGDSVLDVDKGYVIMHPGDR</sequence>
<dbReference type="GeneID" id="85494833"/>
<evidence type="ECO:0000256" key="4">
    <source>
        <dbReference type="ARBA" id="ARBA00023242"/>
    </source>
</evidence>
<dbReference type="InterPro" id="IPR037802">
    <property type="entry name" value="SGF29"/>
</dbReference>
<dbReference type="PROSITE" id="PS51518">
    <property type="entry name" value="SGF29_C"/>
    <property type="match status" value="1"/>
</dbReference>
<dbReference type="Gene3D" id="2.30.30.140">
    <property type="match status" value="2"/>
</dbReference>
<keyword evidence="2" id="KW-0805">Transcription regulation</keyword>
<dbReference type="RefSeq" id="XP_060456228.1">
    <property type="nucleotide sequence ID" value="XM_060599545.1"/>
</dbReference>
<feature type="domain" description="SGF29 C-terminal" evidence="6">
    <location>
        <begin position="140"/>
        <end position="300"/>
    </location>
</feature>
<dbReference type="KEGG" id="ccac:CcaHIS019_0310330"/>
<dbReference type="Proteomes" id="UP001233271">
    <property type="component" value="Chromosome 3"/>
</dbReference>
<comment type="subcellular location">
    <subcellularLocation>
        <location evidence="1">Nucleus</location>
    </subcellularLocation>
</comment>
<dbReference type="InterPro" id="IPR047288">
    <property type="entry name" value="Tudor_SGF29_rpt1"/>
</dbReference>
<evidence type="ECO:0000256" key="2">
    <source>
        <dbReference type="ARBA" id="ARBA00023015"/>
    </source>
</evidence>
<feature type="region of interest" description="Disordered" evidence="5">
    <location>
        <begin position="73"/>
        <end position="143"/>
    </location>
</feature>
<evidence type="ECO:0000313" key="8">
    <source>
        <dbReference type="Proteomes" id="UP001233271"/>
    </source>
</evidence>
<dbReference type="GO" id="GO:0000124">
    <property type="term" value="C:SAGA complex"/>
    <property type="evidence" value="ECO:0007669"/>
    <property type="project" value="InterPro"/>
</dbReference>
<accession>A0AA48IJ49</accession>
<evidence type="ECO:0000313" key="7">
    <source>
        <dbReference type="EMBL" id="BEI90963.1"/>
    </source>
</evidence>
<keyword evidence="3" id="KW-0804">Transcription</keyword>
<protein>
    <recommendedName>
        <fullName evidence="6">SGF29 C-terminal domain-containing protein</fullName>
    </recommendedName>
</protein>
<dbReference type="Pfam" id="PF07039">
    <property type="entry name" value="SGF29_Tudor"/>
    <property type="match status" value="1"/>
</dbReference>
<dbReference type="CDD" id="cd20394">
    <property type="entry name" value="Tudor_SGF29_rpt2"/>
    <property type="match status" value="1"/>
</dbReference>
<evidence type="ECO:0000256" key="3">
    <source>
        <dbReference type="ARBA" id="ARBA00023163"/>
    </source>
</evidence>
<evidence type="ECO:0000256" key="1">
    <source>
        <dbReference type="ARBA" id="ARBA00004123"/>
    </source>
</evidence>
<dbReference type="InterPro" id="IPR010750">
    <property type="entry name" value="SGF29_tudor-like_dom"/>
</dbReference>
<keyword evidence="8" id="KW-1185">Reference proteome</keyword>
<evidence type="ECO:0000256" key="5">
    <source>
        <dbReference type="SAM" id="MobiDB-lite"/>
    </source>
</evidence>